<keyword evidence="4 5" id="KW-0975">Bacterial flagellum</keyword>
<evidence type="ECO:0000256" key="3">
    <source>
        <dbReference type="ARBA" id="ARBA00023054"/>
    </source>
</evidence>
<evidence type="ECO:0000256" key="5">
    <source>
        <dbReference type="RuleBase" id="RU362066"/>
    </source>
</evidence>
<protein>
    <recommendedName>
        <fullName evidence="5">Flagellar hook-associated protein 2</fullName>
        <shortName evidence="5">HAP2</shortName>
    </recommendedName>
    <alternativeName>
        <fullName evidence="5">Flagellar cap protein</fullName>
    </alternativeName>
</protein>
<feature type="domain" description="Flagellar hook-associated protein 2 N-terminal" evidence="6">
    <location>
        <begin position="10"/>
        <end position="106"/>
    </location>
</feature>
<comment type="subunit">
    <text evidence="2 5">Homopentamer.</text>
</comment>
<keyword evidence="8" id="KW-0969">Cilium</keyword>
<evidence type="ECO:0000256" key="2">
    <source>
        <dbReference type="ARBA" id="ARBA00011255"/>
    </source>
</evidence>
<dbReference type="GO" id="GO:0009424">
    <property type="term" value="C:bacterial-type flagellum hook"/>
    <property type="evidence" value="ECO:0007669"/>
    <property type="project" value="UniProtKB-UniRule"/>
</dbReference>
<keyword evidence="8" id="KW-0282">Flagellum</keyword>
<dbReference type="Pfam" id="PF07195">
    <property type="entry name" value="FliD_C"/>
    <property type="match status" value="1"/>
</dbReference>
<feature type="domain" description="Flagellar hook-associated protein 2 C-terminal" evidence="7">
    <location>
        <begin position="236"/>
        <end position="501"/>
    </location>
</feature>
<evidence type="ECO:0000259" key="6">
    <source>
        <dbReference type="Pfam" id="PF02465"/>
    </source>
</evidence>
<keyword evidence="8" id="KW-0966">Cell projection</keyword>
<accession>A0A1G5C8V9</accession>
<gene>
    <name evidence="8" type="ORF">SAMN02910451_00981</name>
</gene>
<dbReference type="RefSeq" id="WP_074461712.1">
    <property type="nucleotide sequence ID" value="NZ_FMUR01000006.1"/>
</dbReference>
<proteinExistence type="inferred from homology"/>
<comment type="subcellular location">
    <subcellularLocation>
        <location evidence="5">Secreted</location>
    </subcellularLocation>
    <subcellularLocation>
        <location evidence="5">Bacterial flagellum</location>
    </subcellularLocation>
</comment>
<evidence type="ECO:0000256" key="4">
    <source>
        <dbReference type="ARBA" id="ARBA00023143"/>
    </source>
</evidence>
<evidence type="ECO:0000259" key="7">
    <source>
        <dbReference type="Pfam" id="PF07195"/>
    </source>
</evidence>
<keyword evidence="5" id="KW-0964">Secreted</keyword>
<dbReference type="OrthoDB" id="9776025at2"/>
<dbReference type="GO" id="GO:0009421">
    <property type="term" value="C:bacterial-type flagellum filament cap"/>
    <property type="evidence" value="ECO:0007669"/>
    <property type="project" value="InterPro"/>
</dbReference>
<dbReference type="PANTHER" id="PTHR30288">
    <property type="entry name" value="FLAGELLAR CAP/ASSEMBLY PROTEIN FLID"/>
    <property type="match status" value="1"/>
</dbReference>
<comment type="similarity">
    <text evidence="1 5">Belongs to the FliD family.</text>
</comment>
<dbReference type="GO" id="GO:0007155">
    <property type="term" value="P:cell adhesion"/>
    <property type="evidence" value="ECO:0007669"/>
    <property type="project" value="InterPro"/>
</dbReference>
<keyword evidence="9" id="KW-1185">Reference proteome</keyword>
<evidence type="ECO:0000256" key="1">
    <source>
        <dbReference type="ARBA" id="ARBA00009764"/>
    </source>
</evidence>
<organism evidence="8 9">
    <name type="scientific">Butyrivibrio hungatei</name>
    <dbReference type="NCBI Taxonomy" id="185008"/>
    <lineage>
        <taxon>Bacteria</taxon>
        <taxon>Bacillati</taxon>
        <taxon>Bacillota</taxon>
        <taxon>Clostridia</taxon>
        <taxon>Lachnospirales</taxon>
        <taxon>Lachnospiraceae</taxon>
        <taxon>Butyrivibrio</taxon>
    </lineage>
</organism>
<reference evidence="9" key="1">
    <citation type="submission" date="2016-10" db="EMBL/GenBank/DDBJ databases">
        <authorList>
            <person name="Varghese N."/>
            <person name="Submissions S."/>
        </authorList>
    </citation>
    <scope>NUCLEOTIDE SEQUENCE [LARGE SCALE GENOMIC DNA]</scope>
    <source>
        <strain evidence="9">XBD2006</strain>
    </source>
</reference>
<comment type="function">
    <text evidence="5">Required for morphogenesis and for the elongation of the flagellar filament by facilitating polymerization of the flagellin monomers at the tip of growing filament. Forms a capping structure, which prevents flagellin subunits (transported through the central channel of the flagellum) from leaking out without polymerization at the distal end.</text>
</comment>
<sequence length="514" mass="56383">MPIRITGMNSGLDTESIITALTQKKKDKVDTYTGEQKKLTWKQDKLKALNKKVNDFYNGTLTSMKFSSAYSKKITTASNANAVTVVTGESAMNATQTLDVIGLAKAAYLTGEKVKVGDKNASKTTTMAELGIFSEDSDESETKTLKFKIGGDDQDNIEVSIGKNDTIESVLSKLKSADSSKTHTKLDFNYDEGNGRFYVASKEMGKAASFEVTEGDAMSKLGFVVNAAGTNYIKGSSAEIVLNGTKYTSDSNTFEVNGLTITVNEEVKGITLSTKQDTSGIYDNIKKMLKEYNDLMKEFSTLYNADKAKKYKMLTDDQKEAMSDKEVEEWEKKIKDGILSGDENIGNVRNALKDIMSKAFEVTSKDGTTSKITLATFGIATGSYFSTDENEREMLHIDGDKDDTVSSGNPDLLSAAISTDPDMVQSFFMQLSSTLSDKLFNLMRGTEYRSMFTIYEDKLMASQYSAYTTKISDAQKALEAAQDKYYKKFSTMETTLSKINSNSSSLAGFFGGGQ</sequence>
<keyword evidence="3" id="KW-0175">Coiled coil</keyword>
<evidence type="ECO:0000313" key="8">
    <source>
        <dbReference type="EMBL" id="SCX98832.1"/>
    </source>
</evidence>
<dbReference type="InterPro" id="IPR003481">
    <property type="entry name" value="FliD_N"/>
</dbReference>
<dbReference type="GO" id="GO:0005576">
    <property type="term" value="C:extracellular region"/>
    <property type="evidence" value="ECO:0007669"/>
    <property type="project" value="UniProtKB-SubCell"/>
</dbReference>
<evidence type="ECO:0000313" key="9">
    <source>
        <dbReference type="Proteomes" id="UP000183047"/>
    </source>
</evidence>
<dbReference type="AlphaFoldDB" id="A0A1G5C8V9"/>
<dbReference type="Pfam" id="PF02465">
    <property type="entry name" value="FliD_N"/>
    <property type="match status" value="1"/>
</dbReference>
<dbReference type="GO" id="GO:0071973">
    <property type="term" value="P:bacterial-type flagellum-dependent cell motility"/>
    <property type="evidence" value="ECO:0007669"/>
    <property type="project" value="TreeGrafter"/>
</dbReference>
<dbReference type="EMBL" id="FMUR01000006">
    <property type="protein sequence ID" value="SCX98832.1"/>
    <property type="molecule type" value="Genomic_DNA"/>
</dbReference>
<name>A0A1G5C8V9_9FIRM</name>
<dbReference type="InterPro" id="IPR010809">
    <property type="entry name" value="FliD_C"/>
</dbReference>
<dbReference type="InterPro" id="IPR040026">
    <property type="entry name" value="FliD"/>
</dbReference>
<dbReference type="Proteomes" id="UP000183047">
    <property type="component" value="Unassembled WGS sequence"/>
</dbReference>
<dbReference type="PANTHER" id="PTHR30288:SF0">
    <property type="entry name" value="FLAGELLAR HOOK-ASSOCIATED PROTEIN 2"/>
    <property type="match status" value="1"/>
</dbReference>